<reference evidence="1" key="1">
    <citation type="submission" date="2019-09" db="EMBL/GenBank/DDBJ databases">
        <title>Draft genome information of white flower Hibiscus syriacus.</title>
        <authorList>
            <person name="Kim Y.-M."/>
        </authorList>
    </citation>
    <scope>NUCLEOTIDE SEQUENCE [LARGE SCALE GENOMIC DNA]</scope>
    <source>
        <strain evidence="1">YM2019G1</strain>
    </source>
</reference>
<dbReference type="PANTHER" id="PTHR36074">
    <property type="entry name" value="ISOPENTENYL-DIPHOSPHATE DELTA-ISOMERASE"/>
    <property type="match status" value="1"/>
</dbReference>
<dbReference type="AlphaFoldDB" id="A0A6A2ZRP8"/>
<accession>A0A6A2ZRP8</accession>
<sequence length="267" mass="29475">MLKNIKNNDGGDSNIARSILEKTKAFALNKASTLLGPSLPPLQPYQLQLPSLPEPFCFLLPFWRWFDWIRKWVFMPSYTTVVTTRRVLERLAVICVSQRMAWKLLKDVPNQLSGNPKGDCLPQCTSSKLAEQLSDVKIITNVSIIFKVILDLVVTSFLLSPTKKIVYIGHLLGVVDAGLVQTGMKSTDSLLTQRTPKRVIGSTRKSKQNFLERGFWDYHQGGASLIFASIGAGIGATLLRLFGCAAGDLAGPIVVSVCLEKAFHVDL</sequence>
<evidence type="ECO:0000313" key="2">
    <source>
        <dbReference type="Proteomes" id="UP000436088"/>
    </source>
</evidence>
<comment type="caution">
    <text evidence="1">The sequence shown here is derived from an EMBL/GenBank/DDBJ whole genome shotgun (WGS) entry which is preliminary data.</text>
</comment>
<dbReference type="PANTHER" id="PTHR36074:SF1">
    <property type="entry name" value="ISOPENTENYL-DIPHOSPHATE DELTA-ISOMERASE"/>
    <property type="match status" value="1"/>
</dbReference>
<organism evidence="1 2">
    <name type="scientific">Hibiscus syriacus</name>
    <name type="common">Rose of Sharon</name>
    <dbReference type="NCBI Taxonomy" id="106335"/>
    <lineage>
        <taxon>Eukaryota</taxon>
        <taxon>Viridiplantae</taxon>
        <taxon>Streptophyta</taxon>
        <taxon>Embryophyta</taxon>
        <taxon>Tracheophyta</taxon>
        <taxon>Spermatophyta</taxon>
        <taxon>Magnoliopsida</taxon>
        <taxon>eudicotyledons</taxon>
        <taxon>Gunneridae</taxon>
        <taxon>Pentapetalae</taxon>
        <taxon>rosids</taxon>
        <taxon>malvids</taxon>
        <taxon>Malvales</taxon>
        <taxon>Malvaceae</taxon>
        <taxon>Malvoideae</taxon>
        <taxon>Hibiscus</taxon>
    </lineage>
</organism>
<dbReference type="EMBL" id="VEPZ02001118">
    <property type="protein sequence ID" value="KAE8693575.1"/>
    <property type="molecule type" value="Genomic_DNA"/>
</dbReference>
<proteinExistence type="predicted"/>
<name>A0A6A2ZRP8_HIBSY</name>
<dbReference type="Proteomes" id="UP000436088">
    <property type="component" value="Unassembled WGS sequence"/>
</dbReference>
<protein>
    <submittedName>
        <fullName evidence="1">Uncharacterized protein</fullName>
    </submittedName>
</protein>
<keyword evidence="2" id="KW-1185">Reference proteome</keyword>
<gene>
    <name evidence="1" type="ORF">F3Y22_tig00110809pilonHSYRG00236</name>
</gene>
<evidence type="ECO:0000313" key="1">
    <source>
        <dbReference type="EMBL" id="KAE8693575.1"/>
    </source>
</evidence>